<gene>
    <name evidence="2" type="ORF">AMOR_49980</name>
</gene>
<evidence type="ECO:0000256" key="1">
    <source>
        <dbReference type="SAM" id="MobiDB-lite"/>
    </source>
</evidence>
<sequence>MEPSVECTHCKVVMTSWSAPGSPIRYYQCPFCARTHSSLYGEVFRRRAGARVLDGAPAPATASRASGIPMASPEDIRWAGVKQTAARWFARLEADQRRNGGGARPARPPRVAHAPRAPIADDVPEIDPDEVIEIAAPRRARGR</sequence>
<dbReference type="Proteomes" id="UP001162891">
    <property type="component" value="Chromosome"/>
</dbReference>
<dbReference type="EMBL" id="AP025591">
    <property type="protein sequence ID" value="BDG06002.1"/>
    <property type="molecule type" value="Genomic_DNA"/>
</dbReference>
<evidence type="ECO:0000313" key="3">
    <source>
        <dbReference type="Proteomes" id="UP001162891"/>
    </source>
</evidence>
<dbReference type="RefSeq" id="WP_248355244.1">
    <property type="nucleotide sequence ID" value="NZ_AP025591.1"/>
</dbReference>
<reference evidence="3" key="1">
    <citation type="journal article" date="2022" name="Int. J. Syst. Evol. Microbiol.">
        <title>Anaeromyxobacter oryzae sp. nov., Anaeromyxobacter diazotrophicus sp. nov. and Anaeromyxobacter paludicola sp. nov., isolated from paddy soils.</title>
        <authorList>
            <person name="Itoh H."/>
            <person name="Xu Z."/>
            <person name="Mise K."/>
            <person name="Masuda Y."/>
            <person name="Ushijima N."/>
            <person name="Hayakawa C."/>
            <person name="Shiratori Y."/>
            <person name="Senoo K."/>
        </authorList>
    </citation>
    <scope>NUCLEOTIDE SEQUENCE [LARGE SCALE GENOMIC DNA]</scope>
    <source>
        <strain evidence="3">Red232</strain>
    </source>
</reference>
<organism evidence="2 3">
    <name type="scientific">Anaeromyxobacter oryzae</name>
    <dbReference type="NCBI Taxonomy" id="2918170"/>
    <lineage>
        <taxon>Bacteria</taxon>
        <taxon>Pseudomonadati</taxon>
        <taxon>Myxococcota</taxon>
        <taxon>Myxococcia</taxon>
        <taxon>Myxococcales</taxon>
        <taxon>Cystobacterineae</taxon>
        <taxon>Anaeromyxobacteraceae</taxon>
        <taxon>Anaeromyxobacter</taxon>
    </lineage>
</organism>
<protein>
    <submittedName>
        <fullName evidence="2">Uncharacterized protein</fullName>
    </submittedName>
</protein>
<feature type="compositionally biased region" description="Acidic residues" evidence="1">
    <location>
        <begin position="122"/>
        <end position="132"/>
    </location>
</feature>
<feature type="compositionally biased region" description="Low complexity" evidence="1">
    <location>
        <begin position="109"/>
        <end position="120"/>
    </location>
</feature>
<evidence type="ECO:0000313" key="2">
    <source>
        <dbReference type="EMBL" id="BDG06002.1"/>
    </source>
</evidence>
<accession>A0ABM7X2J4</accession>
<proteinExistence type="predicted"/>
<keyword evidence="3" id="KW-1185">Reference proteome</keyword>
<name>A0ABM7X2J4_9BACT</name>
<feature type="region of interest" description="Disordered" evidence="1">
    <location>
        <begin position="94"/>
        <end position="143"/>
    </location>
</feature>